<feature type="transmembrane region" description="Helical" evidence="1">
    <location>
        <begin position="20"/>
        <end position="39"/>
    </location>
</feature>
<gene>
    <name evidence="2" type="ORF">UFOVP402_30</name>
</gene>
<name>A0A6J5M4M3_9CAUD</name>
<protein>
    <submittedName>
        <fullName evidence="2">Uncharacterized protein</fullName>
    </submittedName>
</protein>
<dbReference type="EMBL" id="LR796374">
    <property type="protein sequence ID" value="CAB4140423.1"/>
    <property type="molecule type" value="Genomic_DNA"/>
</dbReference>
<reference evidence="2" key="1">
    <citation type="submission" date="2020-04" db="EMBL/GenBank/DDBJ databases">
        <authorList>
            <person name="Chiriac C."/>
            <person name="Salcher M."/>
            <person name="Ghai R."/>
            <person name="Kavagutti S V."/>
        </authorList>
    </citation>
    <scope>NUCLEOTIDE SEQUENCE</scope>
</reference>
<keyword evidence="1" id="KW-1133">Transmembrane helix</keyword>
<organism evidence="2">
    <name type="scientific">uncultured Caudovirales phage</name>
    <dbReference type="NCBI Taxonomy" id="2100421"/>
    <lineage>
        <taxon>Viruses</taxon>
        <taxon>Duplodnaviria</taxon>
        <taxon>Heunggongvirae</taxon>
        <taxon>Uroviricota</taxon>
        <taxon>Caudoviricetes</taxon>
        <taxon>Peduoviridae</taxon>
        <taxon>Maltschvirus</taxon>
        <taxon>Maltschvirus maltsch</taxon>
    </lineage>
</organism>
<feature type="transmembrane region" description="Helical" evidence="1">
    <location>
        <begin position="186"/>
        <end position="203"/>
    </location>
</feature>
<accession>A0A6J5M4M3</accession>
<keyword evidence="1" id="KW-0812">Transmembrane</keyword>
<keyword evidence="1" id="KW-0472">Membrane</keyword>
<evidence type="ECO:0000313" key="2">
    <source>
        <dbReference type="EMBL" id="CAB4140423.1"/>
    </source>
</evidence>
<sequence>MYIPTAKDPKAAGWNPPPLGPFLLALLAAFLLVLIGSSCSPQKRISKLLDKHPGIALVECEDRAIIETGRDTVIVQDTQLLSAYEAEFAYLNTILDSLLSAGCDTVTIEKIRQIKTQLPQRPCPEKIVTVTKESTAKLEVLRLQCATLEKDLRSQIVTARSQIAKCEKQLDDTIEHNYKLRKQRNTYLWLLLLLLGWTFRKPLLKLIRLLTIKI</sequence>
<evidence type="ECO:0000256" key="1">
    <source>
        <dbReference type="SAM" id="Phobius"/>
    </source>
</evidence>
<proteinExistence type="predicted"/>